<name>A0A9X3LHD3_9BACL</name>
<comment type="subcellular location">
    <subcellularLocation>
        <location evidence="1">Cell membrane</location>
        <topology evidence="1">Multi-pass membrane protein</topology>
    </subcellularLocation>
</comment>
<comment type="caution">
    <text evidence="8">The sequence shown here is derived from an EMBL/GenBank/DDBJ whole genome shotgun (WGS) entry which is preliminary data.</text>
</comment>
<proteinExistence type="predicted"/>
<dbReference type="InterPro" id="IPR021062">
    <property type="entry name" value="ArAE_1_C"/>
</dbReference>
<sequence>MNFRRFKIGYRTLKTAVGASIAMLIAMFLNLDYYSSAFILTVLCIQPTKRKSVRAVYSRIIASIIGVGFAFVFFEGISYHPLVFGLILILFIPTLVSLKFQDGFVSSVVILLHLFDSKELTWSLLWNEAQLMAVGFGVALLVNIYMPSIEKDLKSFRLEIESLYSKIFHEIAFYLRNGDSDWDGKELVEASEVIEKGKALAYQDVENHLNRRQNLYYLYFDMREQQFEIIERVLPKITALPVNISHCYIVADFMEELADHVHSGNTANKFISKLDEVKEEFAKMPLPKDHENFLAMAALYQFIEEMDQYLHIKRSFVGFNMKKKTASKES</sequence>
<feature type="transmembrane region" description="Helical" evidence="6">
    <location>
        <begin position="56"/>
        <end position="74"/>
    </location>
</feature>
<dbReference type="PANTHER" id="PTHR40064:SF1">
    <property type="entry name" value="MEMBRANE PROTEIN"/>
    <property type="match status" value="1"/>
</dbReference>
<dbReference type="InterPro" id="IPR052984">
    <property type="entry name" value="UPF0421"/>
</dbReference>
<gene>
    <name evidence="8" type="ORF">M9R32_12375</name>
</gene>
<organism evidence="8 9">
    <name type="scientific">Paenisporosarcina quisquiliarum</name>
    <dbReference type="NCBI Taxonomy" id="365346"/>
    <lineage>
        <taxon>Bacteria</taxon>
        <taxon>Bacillati</taxon>
        <taxon>Bacillota</taxon>
        <taxon>Bacilli</taxon>
        <taxon>Bacillales</taxon>
        <taxon>Caryophanaceae</taxon>
        <taxon>Paenisporosarcina</taxon>
    </lineage>
</organism>
<dbReference type="Pfam" id="PF06081">
    <property type="entry name" value="ArAE_1"/>
    <property type="match status" value="1"/>
</dbReference>
<evidence type="ECO:0000256" key="5">
    <source>
        <dbReference type="ARBA" id="ARBA00023136"/>
    </source>
</evidence>
<keyword evidence="5 6" id="KW-0472">Membrane</keyword>
<dbReference type="Gene3D" id="1.20.120.940">
    <property type="entry name" value="Putative aromatic acid exporter, C-terminal domain"/>
    <property type="match status" value="1"/>
</dbReference>
<feature type="domain" description="Putative aromatic acid exporter C-terminal" evidence="7">
    <location>
        <begin position="150"/>
        <end position="314"/>
    </location>
</feature>
<feature type="transmembrane region" description="Helical" evidence="6">
    <location>
        <begin position="120"/>
        <end position="145"/>
    </location>
</feature>
<evidence type="ECO:0000256" key="6">
    <source>
        <dbReference type="SAM" id="Phobius"/>
    </source>
</evidence>
<dbReference type="PANTHER" id="PTHR40064">
    <property type="entry name" value="MEMBRANE PROTEIN-RELATED"/>
    <property type="match status" value="1"/>
</dbReference>
<feature type="transmembrane region" description="Helical" evidence="6">
    <location>
        <begin position="81"/>
        <end position="100"/>
    </location>
</feature>
<dbReference type="GO" id="GO:0005886">
    <property type="term" value="C:plasma membrane"/>
    <property type="evidence" value="ECO:0007669"/>
    <property type="project" value="UniProtKB-SubCell"/>
</dbReference>
<keyword evidence="3 6" id="KW-0812">Transmembrane</keyword>
<evidence type="ECO:0000313" key="9">
    <source>
        <dbReference type="Proteomes" id="UP001152173"/>
    </source>
</evidence>
<reference evidence="8" key="1">
    <citation type="submission" date="2022-05" db="EMBL/GenBank/DDBJ databases">
        <authorList>
            <person name="Colautti A."/>
            <person name="Iacumin L."/>
        </authorList>
    </citation>
    <scope>NUCLEOTIDE SEQUENCE</scope>
    <source>
        <strain evidence="8">SK 55</strain>
    </source>
</reference>
<evidence type="ECO:0000256" key="1">
    <source>
        <dbReference type="ARBA" id="ARBA00004651"/>
    </source>
</evidence>
<feature type="transmembrane region" description="Helical" evidence="6">
    <location>
        <begin position="12"/>
        <end position="31"/>
    </location>
</feature>
<evidence type="ECO:0000259" key="7">
    <source>
        <dbReference type="Pfam" id="PF11728"/>
    </source>
</evidence>
<evidence type="ECO:0000256" key="4">
    <source>
        <dbReference type="ARBA" id="ARBA00022989"/>
    </source>
</evidence>
<evidence type="ECO:0000256" key="3">
    <source>
        <dbReference type="ARBA" id="ARBA00022692"/>
    </source>
</evidence>
<dbReference type="Pfam" id="PF11728">
    <property type="entry name" value="ArAE_1_C"/>
    <property type="match status" value="1"/>
</dbReference>
<keyword evidence="9" id="KW-1185">Reference proteome</keyword>
<protein>
    <submittedName>
        <fullName evidence="8">Aromatic acid exporter family protein</fullName>
    </submittedName>
</protein>
<dbReference type="AlphaFoldDB" id="A0A9X3LHD3"/>
<keyword evidence="4 6" id="KW-1133">Transmembrane helix</keyword>
<dbReference type="Proteomes" id="UP001152173">
    <property type="component" value="Unassembled WGS sequence"/>
</dbReference>
<dbReference type="InterPro" id="IPR010343">
    <property type="entry name" value="ArAE_1"/>
</dbReference>
<evidence type="ECO:0000256" key="2">
    <source>
        <dbReference type="ARBA" id="ARBA00022475"/>
    </source>
</evidence>
<dbReference type="InterPro" id="IPR038323">
    <property type="entry name" value="ArAE_1_C_sf"/>
</dbReference>
<accession>A0A9X3LHD3</accession>
<evidence type="ECO:0000313" key="8">
    <source>
        <dbReference type="EMBL" id="MCZ8537983.1"/>
    </source>
</evidence>
<dbReference type="RefSeq" id="WP_269927052.1">
    <property type="nucleotide sequence ID" value="NZ_JAMKBJ010000011.1"/>
</dbReference>
<dbReference type="EMBL" id="JAMKBJ010000011">
    <property type="protein sequence ID" value="MCZ8537983.1"/>
    <property type="molecule type" value="Genomic_DNA"/>
</dbReference>
<keyword evidence="2" id="KW-1003">Cell membrane</keyword>